<protein>
    <submittedName>
        <fullName evidence="3">Uncharacterized protein</fullName>
    </submittedName>
</protein>
<accession>A0A4S8P929</accession>
<keyword evidence="2" id="KW-0812">Transmembrane</keyword>
<name>A0A4S8P929_9ACTN</name>
<gene>
    <name evidence="3" type="ORF">E9998_21270</name>
</gene>
<keyword evidence="2" id="KW-0472">Membrane</keyword>
<evidence type="ECO:0000256" key="2">
    <source>
        <dbReference type="SAM" id="Phobius"/>
    </source>
</evidence>
<reference evidence="3 4" key="1">
    <citation type="journal article" date="2018" name="Int. J. Syst. Evol. Microbiol.">
        <title>Glycomyces paridis sp. nov., isolated from the medicinal plant Paris polyphylla.</title>
        <authorList>
            <person name="Fang X.M."/>
            <person name="Bai J.L."/>
            <person name="Su J."/>
            <person name="Zhao L.L."/>
            <person name="Liu H.Y."/>
            <person name="Ma B.P."/>
            <person name="Zhang Y.Q."/>
            <person name="Yu L.Y."/>
        </authorList>
    </citation>
    <scope>NUCLEOTIDE SEQUENCE [LARGE SCALE GENOMIC DNA]</scope>
    <source>
        <strain evidence="3 4">CPCC 204357</strain>
    </source>
</reference>
<dbReference type="Proteomes" id="UP000305792">
    <property type="component" value="Unassembled WGS sequence"/>
</dbReference>
<dbReference type="OrthoDB" id="4190207at2"/>
<dbReference type="EMBL" id="STGX01000019">
    <property type="protein sequence ID" value="THV24359.1"/>
    <property type="molecule type" value="Genomic_DNA"/>
</dbReference>
<dbReference type="AlphaFoldDB" id="A0A4S8P929"/>
<feature type="transmembrane region" description="Helical" evidence="2">
    <location>
        <begin position="12"/>
        <end position="28"/>
    </location>
</feature>
<feature type="transmembrane region" description="Helical" evidence="2">
    <location>
        <begin position="57"/>
        <end position="76"/>
    </location>
</feature>
<evidence type="ECO:0000313" key="4">
    <source>
        <dbReference type="Proteomes" id="UP000305792"/>
    </source>
</evidence>
<evidence type="ECO:0000313" key="3">
    <source>
        <dbReference type="EMBL" id="THV24359.1"/>
    </source>
</evidence>
<dbReference type="RefSeq" id="WP_136531710.1">
    <property type="nucleotide sequence ID" value="NZ_STGX01000019.1"/>
</dbReference>
<feature type="coiled-coil region" evidence="1">
    <location>
        <begin position="355"/>
        <end position="398"/>
    </location>
</feature>
<comment type="caution">
    <text evidence="3">The sequence shown here is derived from an EMBL/GenBank/DDBJ whole genome shotgun (WGS) entry which is preliminary data.</text>
</comment>
<sequence length="515" mass="54000">MAHPGPWRRWNAALLNLSGVSAGYFYLGRVRTGLAALAGAAVLVWIAAAGAVERDPAAWLAVLALWPAWTALHAWVIGGPRADAEPDSAARPWTPALVGVLAVAALVAGVLALGGAARSAAAEGRAAHEDGDCWGANRHYDRVHEFFQLSFSDALGEARAERAACDLLNDARTAASLGVYEDTVTAYGAYLALDAPAAEGIARGELAAIHADQARAELSEADPTDLADLGRYSKALAIYALLATDFADTPEAEAAPAAVQAMYDDALAAATEAGACEPLDALGYFARAGWIVPESHGDAAAELTAAAVADALTRWPAMLFDCGRAAHDDGDDVEAEILLNLLLTEFPEDANAGEAQEILDAIDAERERIAEEEAQRAAEEEAERQREAEEAAEQAVLDGIRDDIADARGYGGDLAAPEDTGSSGSGEVLLEIGNSTNVQLEVLYTGPETGSFTVNGCSDCSSQCSDWVAVYETVSLPAGEYEVVVRTTGYSAYPYYGAWDLNSGNKYTSCYYLTG</sequence>
<feature type="transmembrane region" description="Helical" evidence="2">
    <location>
        <begin position="34"/>
        <end position="52"/>
    </location>
</feature>
<organism evidence="3 4">
    <name type="scientific">Glycomyces paridis</name>
    <dbReference type="NCBI Taxonomy" id="2126555"/>
    <lineage>
        <taxon>Bacteria</taxon>
        <taxon>Bacillati</taxon>
        <taxon>Actinomycetota</taxon>
        <taxon>Actinomycetes</taxon>
        <taxon>Glycomycetales</taxon>
        <taxon>Glycomycetaceae</taxon>
        <taxon>Glycomyces</taxon>
    </lineage>
</organism>
<proteinExistence type="predicted"/>
<keyword evidence="4" id="KW-1185">Reference proteome</keyword>
<keyword evidence="2" id="KW-1133">Transmembrane helix</keyword>
<feature type="transmembrane region" description="Helical" evidence="2">
    <location>
        <begin position="96"/>
        <end position="117"/>
    </location>
</feature>
<keyword evidence="1" id="KW-0175">Coiled coil</keyword>
<evidence type="ECO:0000256" key="1">
    <source>
        <dbReference type="SAM" id="Coils"/>
    </source>
</evidence>